<proteinExistence type="predicted"/>
<sequence>MERQTGGTGGLHDGPGAPPAAGGVPAAVEGARADDGGTPASDLAWAAFLRRCRSEIGLDLSAYKGTQLRRRIEQWMHRQGDDHYFALLRRLRQDAESRQQFVDYLGINTTSFFRDPQVFQTLEQTVLPRLILRPGPVRVWSAACSIGAEAYSVAMLLHELGGLQRAEILATDIDQKALEQGREGRFAEMQTTGLSAGRRARYLKPEGSGYRVDEALRRKVRFERLELLEDPYPSDVDLLLCRNLFIYLAQPTQERLTRRLVEALRPGGYLVLGGTEYVPMPARFGLERVAFCVYTRVEDAGA</sequence>
<evidence type="ECO:0000256" key="1">
    <source>
        <dbReference type="SAM" id="MobiDB-lite"/>
    </source>
</evidence>
<dbReference type="Proteomes" id="UP000065807">
    <property type="component" value="Chromosome"/>
</dbReference>
<feature type="compositionally biased region" description="Gly residues" evidence="1">
    <location>
        <begin position="1"/>
        <end position="13"/>
    </location>
</feature>
<gene>
    <name evidence="3" type="ORF">LIP_0821</name>
</gene>
<dbReference type="Pfam" id="PF03705">
    <property type="entry name" value="CheR_N"/>
    <property type="match status" value="1"/>
</dbReference>
<dbReference type="InterPro" id="IPR022641">
    <property type="entry name" value="CheR_N"/>
</dbReference>
<dbReference type="KEGG" id="lpil:LIP_0821"/>
<dbReference type="PATRIC" id="fig|1555112.3.peg.852"/>
<accession>A0A0K2SHV3</accession>
<dbReference type="PANTHER" id="PTHR24422">
    <property type="entry name" value="CHEMOTAXIS PROTEIN METHYLTRANSFERASE"/>
    <property type="match status" value="1"/>
</dbReference>
<name>A0A0K2SHV3_LIMPI</name>
<dbReference type="InterPro" id="IPR022642">
    <property type="entry name" value="CheR_C"/>
</dbReference>
<feature type="domain" description="CheR-type methyltransferase" evidence="2">
    <location>
        <begin position="48"/>
        <end position="299"/>
    </location>
</feature>
<dbReference type="InterPro" id="IPR000780">
    <property type="entry name" value="CheR_MeTrfase"/>
</dbReference>
<reference evidence="4" key="2">
    <citation type="journal article" date="2016" name="Int. J. Syst. Evol. Microbiol.">
        <title>Complete genome sequence and cell structure of Limnochorda pilosa, a Gram-negative spore-former within the phylum Firmicutes.</title>
        <authorList>
            <person name="Watanabe M."/>
            <person name="Kojima H."/>
            <person name="Fukui M."/>
        </authorList>
    </citation>
    <scope>NUCLEOTIDE SEQUENCE [LARGE SCALE GENOMIC DNA]</scope>
    <source>
        <strain evidence="4">HC45</strain>
    </source>
</reference>
<reference evidence="4" key="1">
    <citation type="submission" date="2015-07" db="EMBL/GenBank/DDBJ databases">
        <title>Complete genome sequence and phylogenetic analysis of Limnochorda pilosa.</title>
        <authorList>
            <person name="Watanabe M."/>
            <person name="Kojima H."/>
            <person name="Fukui M."/>
        </authorList>
    </citation>
    <scope>NUCLEOTIDE SEQUENCE [LARGE SCALE GENOMIC DNA]</scope>
    <source>
        <strain evidence="4">HC45</strain>
    </source>
</reference>
<dbReference type="SUPFAM" id="SSF47757">
    <property type="entry name" value="Chemotaxis receptor methyltransferase CheR, N-terminal domain"/>
    <property type="match status" value="1"/>
</dbReference>
<dbReference type="RefSeq" id="WP_068134594.1">
    <property type="nucleotide sequence ID" value="NZ_AP014924.1"/>
</dbReference>
<evidence type="ECO:0000313" key="3">
    <source>
        <dbReference type="EMBL" id="BAS26678.1"/>
    </source>
</evidence>
<dbReference type="PROSITE" id="PS50123">
    <property type="entry name" value="CHER"/>
    <property type="match status" value="1"/>
</dbReference>
<organism evidence="3 4">
    <name type="scientific">Limnochorda pilosa</name>
    <dbReference type="NCBI Taxonomy" id="1555112"/>
    <lineage>
        <taxon>Bacteria</taxon>
        <taxon>Bacillati</taxon>
        <taxon>Bacillota</taxon>
        <taxon>Limnochordia</taxon>
        <taxon>Limnochordales</taxon>
        <taxon>Limnochordaceae</taxon>
        <taxon>Limnochorda</taxon>
    </lineage>
</organism>
<dbReference type="EMBL" id="AP014924">
    <property type="protein sequence ID" value="BAS26678.1"/>
    <property type="molecule type" value="Genomic_DNA"/>
</dbReference>
<dbReference type="InterPro" id="IPR029063">
    <property type="entry name" value="SAM-dependent_MTases_sf"/>
</dbReference>
<dbReference type="OrthoDB" id="9816309at2"/>
<feature type="region of interest" description="Disordered" evidence="1">
    <location>
        <begin position="1"/>
        <end position="36"/>
    </location>
</feature>
<dbReference type="InterPro" id="IPR050903">
    <property type="entry name" value="Bact_Chemotaxis_MeTrfase"/>
</dbReference>
<dbReference type="SUPFAM" id="SSF53335">
    <property type="entry name" value="S-adenosyl-L-methionine-dependent methyltransferases"/>
    <property type="match status" value="1"/>
</dbReference>
<dbReference type="SMART" id="SM00138">
    <property type="entry name" value="MeTrc"/>
    <property type="match status" value="1"/>
</dbReference>
<dbReference type="STRING" id="1555112.LIP_0821"/>
<dbReference type="Pfam" id="PF01739">
    <property type="entry name" value="CheR"/>
    <property type="match status" value="1"/>
</dbReference>
<dbReference type="GO" id="GO:0008757">
    <property type="term" value="F:S-adenosylmethionine-dependent methyltransferase activity"/>
    <property type="evidence" value="ECO:0007669"/>
    <property type="project" value="InterPro"/>
</dbReference>
<feature type="compositionally biased region" description="Low complexity" evidence="1">
    <location>
        <begin position="19"/>
        <end position="30"/>
    </location>
</feature>
<dbReference type="Gene3D" id="3.40.50.150">
    <property type="entry name" value="Vaccinia Virus protein VP39"/>
    <property type="match status" value="1"/>
</dbReference>
<dbReference type="CDD" id="cd02440">
    <property type="entry name" value="AdoMet_MTases"/>
    <property type="match status" value="1"/>
</dbReference>
<dbReference type="PRINTS" id="PR00996">
    <property type="entry name" value="CHERMTFRASE"/>
</dbReference>
<evidence type="ECO:0000259" key="2">
    <source>
        <dbReference type="PROSITE" id="PS50123"/>
    </source>
</evidence>
<evidence type="ECO:0000313" key="4">
    <source>
        <dbReference type="Proteomes" id="UP000065807"/>
    </source>
</evidence>
<dbReference type="PANTHER" id="PTHR24422:SF10">
    <property type="entry name" value="CHEMOTAXIS PROTEIN METHYLTRANSFERASE 2"/>
    <property type="match status" value="1"/>
</dbReference>
<protein>
    <submittedName>
        <fullName evidence="3">Chemotaxis protein CheR</fullName>
    </submittedName>
</protein>
<dbReference type="AlphaFoldDB" id="A0A0K2SHV3"/>
<keyword evidence="4" id="KW-1185">Reference proteome</keyword>